<evidence type="ECO:0000256" key="1">
    <source>
        <dbReference type="SAM" id="Phobius"/>
    </source>
</evidence>
<keyword evidence="3" id="KW-1185">Reference proteome</keyword>
<proteinExistence type="predicted"/>
<sequence length="139" mass="15705">MKLAFDNLVLSDIALDNNTSDMKLILVYFSLAVFAISSAKYVASSKTQKYKVENGILYDADTMSNKKIHDYSESLKMLVDCLGHNADKRSCFRSFTDRLKPSPNAESCFKDLENCFFPQGAAFPLCVTQFKLCLSKKMR</sequence>
<reference evidence="2" key="2">
    <citation type="journal article" date="2023" name="Science">
        <title>Genomic signatures of disease resistance in endangered staghorn corals.</title>
        <authorList>
            <person name="Vollmer S.V."/>
            <person name="Selwyn J.D."/>
            <person name="Despard B.A."/>
            <person name="Roesel C.L."/>
        </authorList>
    </citation>
    <scope>NUCLEOTIDE SEQUENCE</scope>
    <source>
        <strain evidence="2">K2</strain>
    </source>
</reference>
<keyword evidence="1" id="KW-0472">Membrane</keyword>
<dbReference type="AlphaFoldDB" id="A0AAD9V6I7"/>
<accession>A0AAD9V6I7</accession>
<feature type="transmembrane region" description="Helical" evidence="1">
    <location>
        <begin position="25"/>
        <end position="43"/>
    </location>
</feature>
<keyword evidence="1" id="KW-0812">Transmembrane</keyword>
<dbReference type="Proteomes" id="UP001249851">
    <property type="component" value="Unassembled WGS sequence"/>
</dbReference>
<comment type="caution">
    <text evidence="2">The sequence shown here is derived from an EMBL/GenBank/DDBJ whole genome shotgun (WGS) entry which is preliminary data.</text>
</comment>
<reference evidence="2" key="1">
    <citation type="journal article" date="2023" name="G3 (Bethesda)">
        <title>Whole genome assembly and annotation of the endangered Caribbean coral Acropora cervicornis.</title>
        <authorList>
            <person name="Selwyn J.D."/>
            <person name="Vollmer S.V."/>
        </authorList>
    </citation>
    <scope>NUCLEOTIDE SEQUENCE</scope>
    <source>
        <strain evidence="2">K2</strain>
    </source>
</reference>
<evidence type="ECO:0000313" key="3">
    <source>
        <dbReference type="Proteomes" id="UP001249851"/>
    </source>
</evidence>
<gene>
    <name evidence="2" type="ORF">P5673_013457</name>
</gene>
<organism evidence="2 3">
    <name type="scientific">Acropora cervicornis</name>
    <name type="common">Staghorn coral</name>
    <dbReference type="NCBI Taxonomy" id="6130"/>
    <lineage>
        <taxon>Eukaryota</taxon>
        <taxon>Metazoa</taxon>
        <taxon>Cnidaria</taxon>
        <taxon>Anthozoa</taxon>
        <taxon>Hexacorallia</taxon>
        <taxon>Scleractinia</taxon>
        <taxon>Astrocoeniina</taxon>
        <taxon>Acroporidae</taxon>
        <taxon>Acropora</taxon>
    </lineage>
</organism>
<keyword evidence="1" id="KW-1133">Transmembrane helix</keyword>
<protein>
    <submittedName>
        <fullName evidence="2">Uncharacterized protein</fullName>
    </submittedName>
</protein>
<dbReference type="EMBL" id="JARQWQ010000026">
    <property type="protein sequence ID" value="KAK2563118.1"/>
    <property type="molecule type" value="Genomic_DNA"/>
</dbReference>
<name>A0AAD9V6I7_ACRCE</name>
<evidence type="ECO:0000313" key="2">
    <source>
        <dbReference type="EMBL" id="KAK2563118.1"/>
    </source>
</evidence>